<accession>A0A9P4NF84</accession>
<dbReference type="InterPro" id="IPR029058">
    <property type="entry name" value="AB_hydrolase_fold"/>
</dbReference>
<evidence type="ECO:0000313" key="1">
    <source>
        <dbReference type="EMBL" id="KAF2418227.1"/>
    </source>
</evidence>
<evidence type="ECO:0000313" key="2">
    <source>
        <dbReference type="Proteomes" id="UP000800235"/>
    </source>
</evidence>
<dbReference type="SUPFAM" id="SSF53474">
    <property type="entry name" value="alpha/beta-Hydrolases"/>
    <property type="match status" value="1"/>
</dbReference>
<sequence length="294" mass="32562">MSTLITDFYKLPEASCTTLEDADLLSDGNKIKSVSYHPSPATSSPKPTTLVFSPGRSSKVTDLYNASFLAGYGKVSSIVAFSPSAAKQKSIVNRVSIFRAMLTQPHLQDVVAFGGHSFGAKAAIRGTYFSPVKRIVCFAYVLHRDMDVESRVLDFINLDEKTEVLFLIGEEDATCTLSILTRVRSMMKAKTWYVRLEGMSHHMNHRKWDQTARNAVCSFAGYIAAKWVTQGSDDELTEACINWDEGPKKIVWGGWQAPKPKAAGEGLGCLFPGWKESVCTEIVECTSNKKRRLE</sequence>
<keyword evidence="2" id="KW-1185">Reference proteome</keyword>
<dbReference type="AlphaFoldDB" id="A0A9P4NF84"/>
<dbReference type="EMBL" id="MU007131">
    <property type="protein sequence ID" value="KAF2418227.1"/>
    <property type="molecule type" value="Genomic_DNA"/>
</dbReference>
<dbReference type="OrthoDB" id="6415022at2759"/>
<dbReference type="Proteomes" id="UP000800235">
    <property type="component" value="Unassembled WGS sequence"/>
</dbReference>
<organism evidence="1 2">
    <name type="scientific">Tothia fuscella</name>
    <dbReference type="NCBI Taxonomy" id="1048955"/>
    <lineage>
        <taxon>Eukaryota</taxon>
        <taxon>Fungi</taxon>
        <taxon>Dikarya</taxon>
        <taxon>Ascomycota</taxon>
        <taxon>Pezizomycotina</taxon>
        <taxon>Dothideomycetes</taxon>
        <taxon>Pleosporomycetidae</taxon>
        <taxon>Venturiales</taxon>
        <taxon>Cylindrosympodiaceae</taxon>
        <taxon>Tothia</taxon>
    </lineage>
</organism>
<proteinExistence type="predicted"/>
<reference evidence="1" key="1">
    <citation type="journal article" date="2020" name="Stud. Mycol.">
        <title>101 Dothideomycetes genomes: a test case for predicting lifestyles and emergence of pathogens.</title>
        <authorList>
            <person name="Haridas S."/>
            <person name="Albert R."/>
            <person name="Binder M."/>
            <person name="Bloem J."/>
            <person name="Labutti K."/>
            <person name="Salamov A."/>
            <person name="Andreopoulos B."/>
            <person name="Baker S."/>
            <person name="Barry K."/>
            <person name="Bills G."/>
            <person name="Bluhm B."/>
            <person name="Cannon C."/>
            <person name="Castanera R."/>
            <person name="Culley D."/>
            <person name="Daum C."/>
            <person name="Ezra D."/>
            <person name="Gonzalez J."/>
            <person name="Henrissat B."/>
            <person name="Kuo A."/>
            <person name="Liang C."/>
            <person name="Lipzen A."/>
            <person name="Lutzoni F."/>
            <person name="Magnuson J."/>
            <person name="Mondo S."/>
            <person name="Nolan M."/>
            <person name="Ohm R."/>
            <person name="Pangilinan J."/>
            <person name="Park H.-J."/>
            <person name="Ramirez L."/>
            <person name="Alfaro M."/>
            <person name="Sun H."/>
            <person name="Tritt A."/>
            <person name="Yoshinaga Y."/>
            <person name="Zwiers L.-H."/>
            <person name="Turgeon B."/>
            <person name="Goodwin S."/>
            <person name="Spatafora J."/>
            <person name="Crous P."/>
            <person name="Grigoriev I."/>
        </authorList>
    </citation>
    <scope>NUCLEOTIDE SEQUENCE</scope>
    <source>
        <strain evidence="1">CBS 130266</strain>
    </source>
</reference>
<dbReference type="Gene3D" id="3.40.50.1820">
    <property type="entry name" value="alpha/beta hydrolase"/>
    <property type="match status" value="1"/>
</dbReference>
<comment type="caution">
    <text evidence="1">The sequence shown here is derived from an EMBL/GenBank/DDBJ whole genome shotgun (WGS) entry which is preliminary data.</text>
</comment>
<gene>
    <name evidence="1" type="ORF">EJ08DRAFT_66340</name>
</gene>
<name>A0A9P4NF84_9PEZI</name>
<protein>
    <submittedName>
        <fullName evidence="1">Uncharacterized protein</fullName>
    </submittedName>
</protein>